<protein>
    <submittedName>
        <fullName evidence="2">Uncharacterized protein</fullName>
    </submittedName>
</protein>
<organism evidence="2 3">
    <name type="scientific">Ramlibacter aurantiacus</name>
    <dbReference type="NCBI Taxonomy" id="2801330"/>
    <lineage>
        <taxon>Bacteria</taxon>
        <taxon>Pseudomonadati</taxon>
        <taxon>Pseudomonadota</taxon>
        <taxon>Betaproteobacteria</taxon>
        <taxon>Burkholderiales</taxon>
        <taxon>Comamonadaceae</taxon>
        <taxon>Ramlibacter</taxon>
    </lineage>
</organism>
<feature type="chain" id="PRO_5037506405" evidence="1">
    <location>
        <begin position="24"/>
        <end position="84"/>
    </location>
</feature>
<gene>
    <name evidence="2" type="ORF">JI739_14080</name>
</gene>
<keyword evidence="1" id="KW-0732">Signal</keyword>
<reference evidence="2" key="1">
    <citation type="submission" date="2021-01" db="EMBL/GenBank/DDBJ databases">
        <title>Ramlibacter sp. strain AW1 16S ribosomal RNA gene Genome sequencing and assembly.</title>
        <authorList>
            <person name="Kang M."/>
        </authorList>
    </citation>
    <scope>NUCLEOTIDE SEQUENCE</scope>
    <source>
        <strain evidence="2">AW1</strain>
    </source>
</reference>
<name>A0A936ZIE5_9BURK</name>
<dbReference type="EMBL" id="JAEQNA010000005">
    <property type="protein sequence ID" value="MBL0421482.1"/>
    <property type="molecule type" value="Genomic_DNA"/>
</dbReference>
<evidence type="ECO:0000313" key="3">
    <source>
        <dbReference type="Proteomes" id="UP000613011"/>
    </source>
</evidence>
<accession>A0A936ZIE5</accession>
<proteinExistence type="predicted"/>
<evidence type="ECO:0000313" key="2">
    <source>
        <dbReference type="EMBL" id="MBL0421482.1"/>
    </source>
</evidence>
<dbReference type="AlphaFoldDB" id="A0A936ZIE5"/>
<evidence type="ECO:0000256" key="1">
    <source>
        <dbReference type="SAM" id="SignalP"/>
    </source>
</evidence>
<keyword evidence="3" id="KW-1185">Reference proteome</keyword>
<sequence length="84" mass="8952">MKSLSLPALSAVLLLSAMTLHSAAEAPPSAPAPQYPTWLEMKPGYAEACIKAGGCVPMTQAELHNLAVQVMQRTLQFCPRSQSI</sequence>
<dbReference type="Proteomes" id="UP000613011">
    <property type="component" value="Unassembled WGS sequence"/>
</dbReference>
<comment type="caution">
    <text evidence="2">The sequence shown here is derived from an EMBL/GenBank/DDBJ whole genome shotgun (WGS) entry which is preliminary data.</text>
</comment>
<dbReference type="RefSeq" id="WP_201684563.1">
    <property type="nucleotide sequence ID" value="NZ_JAEQNA010000005.1"/>
</dbReference>
<feature type="signal peptide" evidence="1">
    <location>
        <begin position="1"/>
        <end position="23"/>
    </location>
</feature>